<accession>A0AAW0HW18</accession>
<reference evidence="1 2" key="1">
    <citation type="journal article" date="2023" name="bioRxiv">
        <title>Conserved and derived expression patterns and positive selection on dental genes reveal complex evolutionary context of ever-growing rodent molars.</title>
        <authorList>
            <person name="Calamari Z.T."/>
            <person name="Song A."/>
            <person name="Cohen E."/>
            <person name="Akter M."/>
            <person name="Roy R.D."/>
            <person name="Hallikas O."/>
            <person name="Christensen M.M."/>
            <person name="Li P."/>
            <person name="Marangoni P."/>
            <person name="Jernvall J."/>
            <person name="Klein O.D."/>
        </authorList>
    </citation>
    <scope>NUCLEOTIDE SEQUENCE [LARGE SCALE GENOMIC DNA]</scope>
    <source>
        <strain evidence="1">V071</strain>
    </source>
</reference>
<evidence type="ECO:0000313" key="1">
    <source>
        <dbReference type="EMBL" id="KAK7806327.1"/>
    </source>
</evidence>
<sequence length="87" mass="9521">MTGQRKCAGPNQTANTHPCTPLLKQWSLIDSANGDSLLSVEGPLGFQGDKIQCRTLLDTGAEKFESLKVHGTESELRKIPPEVTWNQ</sequence>
<gene>
    <name evidence="1" type="ORF">U0070_027329</name>
</gene>
<evidence type="ECO:0000313" key="2">
    <source>
        <dbReference type="Proteomes" id="UP001488838"/>
    </source>
</evidence>
<proteinExistence type="predicted"/>
<dbReference type="Proteomes" id="UP001488838">
    <property type="component" value="Unassembled WGS sequence"/>
</dbReference>
<dbReference type="EMBL" id="JBBHLL010000305">
    <property type="protein sequence ID" value="KAK7806327.1"/>
    <property type="molecule type" value="Genomic_DNA"/>
</dbReference>
<organism evidence="1 2">
    <name type="scientific">Myodes glareolus</name>
    <name type="common">Bank vole</name>
    <name type="synonym">Clethrionomys glareolus</name>
    <dbReference type="NCBI Taxonomy" id="447135"/>
    <lineage>
        <taxon>Eukaryota</taxon>
        <taxon>Metazoa</taxon>
        <taxon>Chordata</taxon>
        <taxon>Craniata</taxon>
        <taxon>Vertebrata</taxon>
        <taxon>Euteleostomi</taxon>
        <taxon>Mammalia</taxon>
        <taxon>Eutheria</taxon>
        <taxon>Euarchontoglires</taxon>
        <taxon>Glires</taxon>
        <taxon>Rodentia</taxon>
        <taxon>Myomorpha</taxon>
        <taxon>Muroidea</taxon>
        <taxon>Cricetidae</taxon>
        <taxon>Arvicolinae</taxon>
        <taxon>Myodes</taxon>
    </lineage>
</organism>
<comment type="caution">
    <text evidence="1">The sequence shown here is derived from an EMBL/GenBank/DDBJ whole genome shotgun (WGS) entry which is preliminary data.</text>
</comment>
<name>A0AAW0HW18_MYOGA</name>
<protein>
    <submittedName>
        <fullName evidence="1">Uncharacterized protein</fullName>
    </submittedName>
</protein>
<keyword evidence="2" id="KW-1185">Reference proteome</keyword>
<dbReference type="AlphaFoldDB" id="A0AAW0HW18"/>